<evidence type="ECO:0008006" key="10">
    <source>
        <dbReference type="Google" id="ProtNLM"/>
    </source>
</evidence>
<evidence type="ECO:0000256" key="5">
    <source>
        <dbReference type="ARBA" id="ARBA00023136"/>
    </source>
</evidence>
<evidence type="ECO:0000256" key="3">
    <source>
        <dbReference type="ARBA" id="ARBA00022448"/>
    </source>
</evidence>
<dbReference type="EMBL" id="JANQDX010000004">
    <property type="protein sequence ID" value="KAL0925757.1"/>
    <property type="molecule type" value="Genomic_DNA"/>
</dbReference>
<protein>
    <recommendedName>
        <fullName evidence="10">Protein BIG GRAIN 1-like B</fullName>
    </recommendedName>
</protein>
<evidence type="ECO:0000313" key="8">
    <source>
        <dbReference type="EMBL" id="KAL0925757.1"/>
    </source>
</evidence>
<dbReference type="InterPro" id="IPR039621">
    <property type="entry name" value="BG1-like"/>
</dbReference>
<keyword evidence="4" id="KW-1003">Cell membrane</keyword>
<gene>
    <name evidence="8" type="ORF">M5K25_004127</name>
</gene>
<evidence type="ECO:0000256" key="7">
    <source>
        <dbReference type="SAM" id="MobiDB-lite"/>
    </source>
</evidence>
<feature type="region of interest" description="Disordered" evidence="7">
    <location>
        <begin position="292"/>
        <end position="316"/>
    </location>
</feature>
<dbReference type="GO" id="GO:0005886">
    <property type="term" value="C:plasma membrane"/>
    <property type="evidence" value="ECO:0007669"/>
    <property type="project" value="UniProtKB-SubCell"/>
</dbReference>
<comment type="caution">
    <text evidence="8">The sequence shown here is derived from an EMBL/GenBank/DDBJ whole genome shotgun (WGS) entry which is preliminary data.</text>
</comment>
<dbReference type="PANTHER" id="PTHR33541:SF28">
    <property type="entry name" value="PROTEIN BIG GRAIN 1-LIKE A"/>
    <property type="match status" value="1"/>
</dbReference>
<comment type="similarity">
    <text evidence="2">Belongs to the BIG GRAIN 1 (BG1) plant protein family.</text>
</comment>
<dbReference type="PANTHER" id="PTHR33541">
    <property type="entry name" value="PROTEIN BIG GRAIN 1-LIKE A-RELATED"/>
    <property type="match status" value="1"/>
</dbReference>
<dbReference type="AlphaFoldDB" id="A0ABD0VKS3"/>
<keyword evidence="5" id="KW-0472">Membrane</keyword>
<keyword evidence="3" id="KW-0813">Transport</keyword>
<evidence type="ECO:0000256" key="4">
    <source>
        <dbReference type="ARBA" id="ARBA00022475"/>
    </source>
</evidence>
<comment type="subcellular location">
    <subcellularLocation>
        <location evidence="1">Cell membrane</location>
    </subcellularLocation>
</comment>
<sequence>MERWRDGASKSPQCRYRDYPSFSSTLLDAIYRSIDDEHRADGDSFYSRKKQSDASRWIPPVTVPEIARSGREHWSRRSHCSVTKPLVTGRSGTENWNPATSSSSDGSSYGGFSSSETESVSTRLRSIRSSPPRSSSFPARSGGNRPATHQPQPSLPTIAGADEKRAKKERQGSIRSRLLRELRKGRTPASPGARLANFLNSLFAAKSKVSRNAVAGVEESVCSSASSYSRSCLSKTTSSRGQPASVKRTVRFCPISVIVDEDCRPCGHKCVYAGDRPPTAVPVRSVAEMLRASELEEDEEEEEDDEDGESDSSSDLFELENLAIIGRFRDELPVYETTRLASYSGISHRLVL</sequence>
<evidence type="ECO:0000256" key="1">
    <source>
        <dbReference type="ARBA" id="ARBA00004236"/>
    </source>
</evidence>
<proteinExistence type="inferred from homology"/>
<organism evidence="8 9">
    <name type="scientific">Dendrobium thyrsiflorum</name>
    <name type="common">Pinecone-like raceme dendrobium</name>
    <name type="synonym">Orchid</name>
    <dbReference type="NCBI Taxonomy" id="117978"/>
    <lineage>
        <taxon>Eukaryota</taxon>
        <taxon>Viridiplantae</taxon>
        <taxon>Streptophyta</taxon>
        <taxon>Embryophyta</taxon>
        <taxon>Tracheophyta</taxon>
        <taxon>Spermatophyta</taxon>
        <taxon>Magnoliopsida</taxon>
        <taxon>Liliopsida</taxon>
        <taxon>Asparagales</taxon>
        <taxon>Orchidaceae</taxon>
        <taxon>Epidendroideae</taxon>
        <taxon>Malaxideae</taxon>
        <taxon>Dendrobiinae</taxon>
        <taxon>Dendrobium</taxon>
    </lineage>
</organism>
<feature type="compositionally biased region" description="Low complexity" evidence="7">
    <location>
        <begin position="101"/>
        <end position="141"/>
    </location>
</feature>
<evidence type="ECO:0000313" key="9">
    <source>
        <dbReference type="Proteomes" id="UP001552299"/>
    </source>
</evidence>
<keyword evidence="9" id="KW-1185">Reference proteome</keyword>
<dbReference type="Proteomes" id="UP001552299">
    <property type="component" value="Unassembled WGS sequence"/>
</dbReference>
<feature type="compositionally biased region" description="Polar residues" evidence="7">
    <location>
        <begin position="90"/>
        <end position="100"/>
    </location>
</feature>
<accession>A0ABD0VKS3</accession>
<keyword evidence="6" id="KW-0927">Auxin signaling pathway</keyword>
<reference evidence="8 9" key="1">
    <citation type="journal article" date="2024" name="Plant Biotechnol. J.">
        <title>Dendrobium thyrsiflorum genome and its molecular insights into genes involved in important horticultural traits.</title>
        <authorList>
            <person name="Chen B."/>
            <person name="Wang J.Y."/>
            <person name="Zheng P.J."/>
            <person name="Li K.L."/>
            <person name="Liang Y.M."/>
            <person name="Chen X.F."/>
            <person name="Zhang C."/>
            <person name="Zhao X."/>
            <person name="He X."/>
            <person name="Zhang G.Q."/>
            <person name="Liu Z.J."/>
            <person name="Xu Q."/>
        </authorList>
    </citation>
    <scope>NUCLEOTIDE SEQUENCE [LARGE SCALE GENOMIC DNA]</scope>
    <source>
        <strain evidence="8">GZMU011</strain>
    </source>
</reference>
<feature type="region of interest" description="Disordered" evidence="7">
    <location>
        <begin position="68"/>
        <end position="177"/>
    </location>
</feature>
<evidence type="ECO:0000256" key="2">
    <source>
        <dbReference type="ARBA" id="ARBA00010067"/>
    </source>
</evidence>
<evidence type="ECO:0000256" key="6">
    <source>
        <dbReference type="ARBA" id="ARBA00023294"/>
    </source>
</evidence>
<feature type="compositionally biased region" description="Acidic residues" evidence="7">
    <location>
        <begin position="295"/>
        <end position="312"/>
    </location>
</feature>
<name>A0ABD0VKS3_DENTH</name>
<feature type="compositionally biased region" description="Basic and acidic residues" evidence="7">
    <location>
        <begin position="161"/>
        <end position="177"/>
    </location>
</feature>
<dbReference type="GO" id="GO:0009734">
    <property type="term" value="P:auxin-activated signaling pathway"/>
    <property type="evidence" value="ECO:0007669"/>
    <property type="project" value="UniProtKB-KW"/>
</dbReference>